<reference evidence="1" key="1">
    <citation type="submission" date="2021-12" db="EMBL/GenBank/DDBJ databases">
        <authorList>
            <person name="Martin H S."/>
        </authorList>
    </citation>
    <scope>NUCLEOTIDE SEQUENCE</scope>
</reference>
<accession>A0A8J9UX51</accession>
<dbReference type="Proteomes" id="UP000838878">
    <property type="component" value="Chromosome 7"/>
</dbReference>
<dbReference type="AlphaFoldDB" id="A0A8J9UX51"/>
<evidence type="ECO:0000313" key="2">
    <source>
        <dbReference type="Proteomes" id="UP000838878"/>
    </source>
</evidence>
<keyword evidence="2" id="KW-1185">Reference proteome</keyword>
<protein>
    <submittedName>
        <fullName evidence="1">Uncharacterized protein</fullName>
    </submittedName>
</protein>
<evidence type="ECO:0000313" key="1">
    <source>
        <dbReference type="EMBL" id="CAH0727728.1"/>
    </source>
</evidence>
<name>A0A8J9UX51_9NEOP</name>
<feature type="non-terminal residue" evidence="1">
    <location>
        <position position="98"/>
    </location>
</feature>
<gene>
    <name evidence="1" type="ORF">BINO364_LOCUS13030</name>
</gene>
<organism evidence="1 2">
    <name type="scientific">Brenthis ino</name>
    <name type="common">lesser marbled fritillary</name>
    <dbReference type="NCBI Taxonomy" id="405034"/>
    <lineage>
        <taxon>Eukaryota</taxon>
        <taxon>Metazoa</taxon>
        <taxon>Ecdysozoa</taxon>
        <taxon>Arthropoda</taxon>
        <taxon>Hexapoda</taxon>
        <taxon>Insecta</taxon>
        <taxon>Pterygota</taxon>
        <taxon>Neoptera</taxon>
        <taxon>Endopterygota</taxon>
        <taxon>Lepidoptera</taxon>
        <taxon>Glossata</taxon>
        <taxon>Ditrysia</taxon>
        <taxon>Papilionoidea</taxon>
        <taxon>Nymphalidae</taxon>
        <taxon>Heliconiinae</taxon>
        <taxon>Argynnini</taxon>
        <taxon>Brenthis</taxon>
    </lineage>
</organism>
<dbReference type="EMBL" id="OV170227">
    <property type="protein sequence ID" value="CAH0727728.1"/>
    <property type="molecule type" value="Genomic_DNA"/>
</dbReference>
<sequence>MFVLLARALGCRAATLHGSSRGLPAVATLGAAPSRHSFVSCGHVKCTECGCPLGSRPSVCSGSAEARTAPKWSEAGCSVAACPGAGRARRRPTTPTMP</sequence>
<proteinExistence type="predicted"/>